<evidence type="ECO:0000313" key="2">
    <source>
        <dbReference type="EMBL" id="GJM53415.1"/>
    </source>
</evidence>
<evidence type="ECO:0008006" key="5">
    <source>
        <dbReference type="Google" id="ProtNLM"/>
    </source>
</evidence>
<dbReference type="Proteomes" id="UP001208692">
    <property type="component" value="Unassembled WGS sequence"/>
</dbReference>
<dbReference type="RefSeq" id="WP_264845350.1">
    <property type="nucleotide sequence ID" value="NZ_BPMA01000009.1"/>
</dbReference>
<dbReference type="AlphaFoldDB" id="A0AAV5AZJ9"/>
<dbReference type="EMBL" id="BQKB01000039">
    <property type="protein sequence ID" value="GJM53415.1"/>
    <property type="molecule type" value="Genomic_DNA"/>
</dbReference>
<evidence type="ECO:0000313" key="4">
    <source>
        <dbReference type="Proteomes" id="UP001208692"/>
    </source>
</evidence>
<protein>
    <recommendedName>
        <fullName evidence="5">SMI1/KNR4 family protein</fullName>
    </recommendedName>
</protein>
<keyword evidence="4" id="KW-1185">Reference proteome</keyword>
<proteinExistence type="predicted"/>
<dbReference type="EMBL" id="BQKA01000059">
    <property type="protein sequence ID" value="GJM51511.1"/>
    <property type="molecule type" value="Genomic_DNA"/>
</dbReference>
<organism evidence="1 3">
    <name type="scientific">Capnocytophaga catalasegens</name>
    <dbReference type="NCBI Taxonomy" id="1004260"/>
    <lineage>
        <taxon>Bacteria</taxon>
        <taxon>Pseudomonadati</taxon>
        <taxon>Bacteroidota</taxon>
        <taxon>Flavobacteriia</taxon>
        <taxon>Flavobacteriales</taxon>
        <taxon>Flavobacteriaceae</taxon>
        <taxon>Capnocytophaga</taxon>
    </lineage>
</organism>
<sequence>MSKDEETWEKEFETLTDFFNAMANLQAVFGLDYTSEDFLFINEEELEFIRQNFQKKPFTFSKWIGIDFYGNSDSDVIAIFNNGTYYDMCYAATNEEDFKEIDSRIGNLGEK</sequence>
<accession>A0AAV5AZJ9</accession>
<evidence type="ECO:0000313" key="3">
    <source>
        <dbReference type="Proteomes" id="UP001207736"/>
    </source>
</evidence>
<reference evidence="1 4" key="1">
    <citation type="submission" date="2021-11" db="EMBL/GenBank/DDBJ databases">
        <title>Draft genome sequence of Capnocytophaga sp. strain KC07075 isolated from cat oral cavity.</title>
        <authorList>
            <person name="Suzuki M."/>
            <person name="Imaoka K."/>
            <person name="Kimura M."/>
            <person name="Morikawa S."/>
            <person name="Maeda K."/>
        </authorList>
    </citation>
    <scope>NUCLEOTIDE SEQUENCE</scope>
    <source>
        <strain evidence="1">KC07075</strain>
        <strain evidence="2 4">KC07079</strain>
    </source>
</reference>
<gene>
    <name evidence="1" type="ORF">RCZ15_24840</name>
    <name evidence="2" type="ORF">RCZ16_17320</name>
</gene>
<comment type="caution">
    <text evidence="1">The sequence shown here is derived from an EMBL/GenBank/DDBJ whole genome shotgun (WGS) entry which is preliminary data.</text>
</comment>
<name>A0AAV5AZJ9_9FLAO</name>
<dbReference type="Proteomes" id="UP001207736">
    <property type="component" value="Unassembled WGS sequence"/>
</dbReference>
<evidence type="ECO:0000313" key="1">
    <source>
        <dbReference type="EMBL" id="GJM51511.1"/>
    </source>
</evidence>